<proteinExistence type="predicted"/>
<evidence type="ECO:0000256" key="1">
    <source>
        <dbReference type="SAM" id="MobiDB-lite"/>
    </source>
</evidence>
<dbReference type="EMBL" id="JABZXS010000004">
    <property type="protein sequence ID" value="MBF1672738.1"/>
    <property type="molecule type" value="Genomic_DNA"/>
</dbReference>
<dbReference type="AlphaFoldDB" id="A0A930LSS2"/>
<reference evidence="2" key="1">
    <citation type="submission" date="2020-04" db="EMBL/GenBank/DDBJ databases">
        <title>Deep metagenomics examines the oral microbiome during advanced dental caries in children, revealing novel taxa and co-occurrences with host molecules.</title>
        <authorList>
            <person name="Baker J.L."/>
            <person name="Morton J.T."/>
            <person name="Dinis M."/>
            <person name="Alvarez R."/>
            <person name="Tran N.C."/>
            <person name="Knight R."/>
            <person name="Edlund A."/>
        </authorList>
    </citation>
    <scope>NUCLEOTIDE SEQUENCE</scope>
    <source>
        <strain evidence="2">JCVI_47_bin.3</strain>
    </source>
</reference>
<comment type="caution">
    <text evidence="2">The sequence shown here is derived from an EMBL/GenBank/DDBJ whole genome shotgun (WGS) entry which is preliminary data.</text>
</comment>
<name>A0A930LSS2_9MICC</name>
<sequence length="219" mass="24104">MSTPRSVIARRNARQAHTPEARSRLEWAAEVHAILETAATTFDETMTRQQITVPANRTRGPVQARGILDMCQALGIAGVATNTPTGDVTLTLAGYADRMQAALHLADSYLEAEHLHLARAHTDRPGVTLSPTKARRNTYGMLLSAAAEASTIIRTTPPFNKPLDREEVEAAHAILSREWAGAAYREQPLPAVEEGSRDYERIYLSVSKIPLVKPYRKNL</sequence>
<dbReference type="Proteomes" id="UP000785653">
    <property type="component" value="Unassembled WGS sequence"/>
</dbReference>
<evidence type="ECO:0000313" key="2">
    <source>
        <dbReference type="EMBL" id="MBF1672738.1"/>
    </source>
</evidence>
<protein>
    <submittedName>
        <fullName evidence="2">Uncharacterized protein</fullName>
    </submittedName>
</protein>
<accession>A0A930LSS2</accession>
<gene>
    <name evidence="2" type="ORF">HXO65_00760</name>
</gene>
<organism evidence="2 3">
    <name type="scientific">Rothia mucilaginosa</name>
    <dbReference type="NCBI Taxonomy" id="43675"/>
    <lineage>
        <taxon>Bacteria</taxon>
        <taxon>Bacillati</taxon>
        <taxon>Actinomycetota</taxon>
        <taxon>Actinomycetes</taxon>
        <taxon>Micrococcales</taxon>
        <taxon>Micrococcaceae</taxon>
        <taxon>Rothia</taxon>
    </lineage>
</organism>
<feature type="region of interest" description="Disordered" evidence="1">
    <location>
        <begin position="1"/>
        <end position="21"/>
    </location>
</feature>
<evidence type="ECO:0000313" key="3">
    <source>
        <dbReference type="Proteomes" id="UP000785653"/>
    </source>
</evidence>